<sequence>MTKSLEAVHLLVLASGRAWPLRLIDDVMWVHVAAAELQLRLCVCAHASLAGHRTTKTTLASLESFCCWPEAQLVIMLVLNQLPSPSLDGMAPVTAMSGRPAMSPAGTMALPGQIISATLAEVEEGQRENIAAAQLALEEIHKQMSEENARKRDRSRHYYDKKKSVQMARFNLLTHDVRPVLASRLKLYADCDLGVTSELLAHVAHNSEGFEVEAIVQARYVPKTKVYELLIKWRRRQDVENSCEPPDNIFADLPVMFKTFCKVAKSAVIKKMAVAYEVK</sequence>
<dbReference type="Proteomes" id="UP000286510">
    <property type="component" value="Unassembled WGS sequence"/>
</dbReference>
<accession>A0A3R6ZK66</accession>
<protein>
    <recommendedName>
        <fullName evidence="1">Chromo domain-containing protein</fullName>
    </recommendedName>
</protein>
<evidence type="ECO:0000313" key="4">
    <source>
        <dbReference type="Proteomes" id="UP000283543"/>
    </source>
</evidence>
<evidence type="ECO:0000313" key="5">
    <source>
        <dbReference type="Proteomes" id="UP000286510"/>
    </source>
</evidence>
<gene>
    <name evidence="3" type="ORF">DYB26_012098</name>
    <name evidence="2" type="ORF">DYB34_003972</name>
</gene>
<dbReference type="Gene3D" id="2.40.50.40">
    <property type="match status" value="1"/>
</dbReference>
<dbReference type="InterPro" id="IPR023780">
    <property type="entry name" value="Chromo_domain"/>
</dbReference>
<dbReference type="SUPFAM" id="SSF54160">
    <property type="entry name" value="Chromo domain-like"/>
    <property type="match status" value="1"/>
</dbReference>
<organism evidence="2 4">
    <name type="scientific">Aphanomyces astaci</name>
    <name type="common">Crayfish plague agent</name>
    <dbReference type="NCBI Taxonomy" id="112090"/>
    <lineage>
        <taxon>Eukaryota</taxon>
        <taxon>Sar</taxon>
        <taxon>Stramenopiles</taxon>
        <taxon>Oomycota</taxon>
        <taxon>Saprolegniomycetes</taxon>
        <taxon>Saprolegniales</taxon>
        <taxon>Verrucalvaceae</taxon>
        <taxon>Aphanomyces</taxon>
    </lineage>
</organism>
<proteinExistence type="predicted"/>
<dbReference type="InterPro" id="IPR000953">
    <property type="entry name" value="Chromo/chromo_shadow_dom"/>
</dbReference>
<evidence type="ECO:0000313" key="2">
    <source>
        <dbReference type="EMBL" id="RHY51093.1"/>
    </source>
</evidence>
<dbReference type="InterPro" id="IPR016197">
    <property type="entry name" value="Chromo-like_dom_sf"/>
</dbReference>
<dbReference type="EMBL" id="QUTB01006216">
    <property type="protein sequence ID" value="RHY51093.1"/>
    <property type="molecule type" value="Genomic_DNA"/>
</dbReference>
<dbReference type="VEuPathDB" id="FungiDB:H257_19389"/>
<comment type="caution">
    <text evidence="2">The sequence shown here is derived from an EMBL/GenBank/DDBJ whole genome shotgun (WGS) entry which is preliminary data.</text>
</comment>
<dbReference type="SMART" id="SM00298">
    <property type="entry name" value="CHROMO"/>
    <property type="match status" value="1"/>
</dbReference>
<dbReference type="EMBL" id="QUTF01013840">
    <property type="protein sequence ID" value="RHZ15803.1"/>
    <property type="molecule type" value="Genomic_DNA"/>
</dbReference>
<feature type="domain" description="Chromo" evidence="1">
    <location>
        <begin position="210"/>
        <end position="260"/>
    </location>
</feature>
<dbReference type="PROSITE" id="PS50013">
    <property type="entry name" value="CHROMO_2"/>
    <property type="match status" value="1"/>
</dbReference>
<dbReference type="Pfam" id="PF00385">
    <property type="entry name" value="Chromo"/>
    <property type="match status" value="1"/>
</dbReference>
<evidence type="ECO:0000259" key="1">
    <source>
        <dbReference type="PROSITE" id="PS50013"/>
    </source>
</evidence>
<name>A0A3R6ZK66_APHAT</name>
<reference evidence="4 5" key="1">
    <citation type="submission" date="2018-08" db="EMBL/GenBank/DDBJ databases">
        <title>Aphanomyces genome sequencing and annotation.</title>
        <authorList>
            <person name="Minardi D."/>
            <person name="Oidtmann B."/>
            <person name="Van Der Giezen M."/>
            <person name="Studholme D.J."/>
        </authorList>
    </citation>
    <scope>NUCLEOTIDE SEQUENCE [LARGE SCALE GENOMIC DNA]</scope>
    <source>
        <strain evidence="3 5">FDL457</strain>
        <strain evidence="2 4">Si</strain>
    </source>
</reference>
<dbReference type="Proteomes" id="UP000283543">
    <property type="component" value="Unassembled WGS sequence"/>
</dbReference>
<evidence type="ECO:0000313" key="3">
    <source>
        <dbReference type="EMBL" id="RHZ15803.1"/>
    </source>
</evidence>
<dbReference type="AlphaFoldDB" id="A0A3R6ZK66"/>